<feature type="compositionally biased region" description="Acidic residues" evidence="1">
    <location>
        <begin position="48"/>
        <end position="60"/>
    </location>
</feature>
<protein>
    <submittedName>
        <fullName evidence="2">Uncharacterized protein</fullName>
    </submittedName>
</protein>
<reference evidence="2" key="1">
    <citation type="submission" date="2022-07" db="EMBL/GenBank/DDBJ databases">
        <title>Genome Sequence of Agrocybe chaxingu.</title>
        <authorList>
            <person name="Buettner E."/>
        </authorList>
    </citation>
    <scope>NUCLEOTIDE SEQUENCE</scope>
    <source>
        <strain evidence="2">MP-N11</strain>
    </source>
</reference>
<organism evidence="2 3">
    <name type="scientific">Agrocybe chaxingu</name>
    <dbReference type="NCBI Taxonomy" id="84603"/>
    <lineage>
        <taxon>Eukaryota</taxon>
        <taxon>Fungi</taxon>
        <taxon>Dikarya</taxon>
        <taxon>Basidiomycota</taxon>
        <taxon>Agaricomycotina</taxon>
        <taxon>Agaricomycetes</taxon>
        <taxon>Agaricomycetidae</taxon>
        <taxon>Agaricales</taxon>
        <taxon>Agaricineae</taxon>
        <taxon>Strophariaceae</taxon>
        <taxon>Agrocybe</taxon>
    </lineage>
</organism>
<sequence>MEVACMRDKDEERRDVMGGWRDGGRENASSKPRGRLARSAALKKPEAIEIEDEDEDEEMPEAFTSLKDTQELADETEPPQDTPLTRNLVPKAQFSSFTLWHADRPVEKTRDEYFRTLEEWIALSHEVGFIFLFFIEQT</sequence>
<feature type="region of interest" description="Disordered" evidence="1">
    <location>
        <begin position="1"/>
        <end position="86"/>
    </location>
</feature>
<keyword evidence="3" id="KW-1185">Reference proteome</keyword>
<dbReference type="OrthoDB" id="6222486at2759"/>
<dbReference type="Gene3D" id="2.40.128.680">
    <property type="match status" value="1"/>
</dbReference>
<evidence type="ECO:0000313" key="2">
    <source>
        <dbReference type="EMBL" id="KAJ3510865.1"/>
    </source>
</evidence>
<dbReference type="EMBL" id="JANKHO010000365">
    <property type="protein sequence ID" value="KAJ3510865.1"/>
    <property type="molecule type" value="Genomic_DNA"/>
</dbReference>
<feature type="compositionally biased region" description="Basic and acidic residues" evidence="1">
    <location>
        <begin position="1"/>
        <end position="16"/>
    </location>
</feature>
<name>A0A9W8K2Y3_9AGAR</name>
<accession>A0A9W8K2Y3</accession>
<dbReference type="Proteomes" id="UP001148786">
    <property type="component" value="Unassembled WGS sequence"/>
</dbReference>
<evidence type="ECO:0000313" key="3">
    <source>
        <dbReference type="Proteomes" id="UP001148786"/>
    </source>
</evidence>
<comment type="caution">
    <text evidence="2">The sequence shown here is derived from an EMBL/GenBank/DDBJ whole genome shotgun (WGS) entry which is preliminary data.</text>
</comment>
<dbReference type="Pfam" id="PF08615">
    <property type="entry name" value="RNase_H2_suC"/>
    <property type="match status" value="1"/>
</dbReference>
<proteinExistence type="predicted"/>
<dbReference type="GO" id="GO:0006401">
    <property type="term" value="P:RNA catabolic process"/>
    <property type="evidence" value="ECO:0007669"/>
    <property type="project" value="InterPro"/>
</dbReference>
<dbReference type="InterPro" id="IPR013924">
    <property type="entry name" value="RNase_H2_suC"/>
</dbReference>
<dbReference type="AlphaFoldDB" id="A0A9W8K2Y3"/>
<evidence type="ECO:0000256" key="1">
    <source>
        <dbReference type="SAM" id="MobiDB-lite"/>
    </source>
</evidence>
<dbReference type="GO" id="GO:0032299">
    <property type="term" value="C:ribonuclease H2 complex"/>
    <property type="evidence" value="ECO:0007669"/>
    <property type="project" value="InterPro"/>
</dbReference>
<gene>
    <name evidence="2" type="ORF">NLJ89_g4427</name>
</gene>